<evidence type="ECO:0000256" key="13">
    <source>
        <dbReference type="ARBA" id="ARBA00078728"/>
    </source>
</evidence>
<evidence type="ECO:0000256" key="8">
    <source>
        <dbReference type="ARBA" id="ARBA00022833"/>
    </source>
</evidence>
<feature type="region of interest" description="Disordered" evidence="15">
    <location>
        <begin position="370"/>
        <end position="480"/>
    </location>
</feature>
<comment type="similarity">
    <text evidence="10">Belongs to the REI1 family.</text>
</comment>
<proteinExistence type="inferred from homology"/>
<dbReference type="PROSITE" id="PS00028">
    <property type="entry name" value="ZINC_FINGER_C2H2_1"/>
    <property type="match status" value="4"/>
</dbReference>
<keyword evidence="9" id="KW-0539">Nucleus</keyword>
<dbReference type="GO" id="GO:0030687">
    <property type="term" value="C:preribosome, large subunit precursor"/>
    <property type="evidence" value="ECO:0000318"/>
    <property type="project" value="GO_Central"/>
</dbReference>
<dbReference type="PANTHER" id="PTHR13182">
    <property type="entry name" value="ZINC FINGER PROTEIN 622"/>
    <property type="match status" value="1"/>
</dbReference>
<evidence type="ECO:0000256" key="3">
    <source>
        <dbReference type="ARBA" id="ARBA00022490"/>
    </source>
</evidence>
<evidence type="ECO:0000256" key="2">
    <source>
        <dbReference type="ARBA" id="ARBA00004496"/>
    </source>
</evidence>
<accession>A0A9J7LW25</accession>
<name>A0A9J7LW25_BRAFL</name>
<keyword evidence="3" id="KW-0963">Cytoplasm</keyword>
<evidence type="ECO:0000256" key="12">
    <source>
        <dbReference type="ARBA" id="ARBA00071731"/>
    </source>
</evidence>
<sequence>MSSFTCISCRVAFASADLQRAHYKSDWHRYNLKRKVAELPPVTAENFQQRVMAQKAQVAESERETCSQCAICKKFFNTQNAFENHMKSKKHKETEAKQVQKIQSEVEKQNQKNREKGYDVAHERAQKDTVNKALAEARKSPGPVKRKVNSLDPAKVEAIRQLRGRGHRSSQRSRSQPDDEDEGEWEDEDEEEVIGGDEEMEIEDSSEEEVDYPGTPLTEKQCLFCAREGDSLDNNMQHMTVEHSFYIPDVEYLADLEGLIRYLVESMSSFTCISCRVAFASADLQRAHYKSDWHRYNLKRKVAELPPVTAENFQQRVMAQKAQVAESERETCSQCAICKKFFNTQNAFENHMKSKKHKETEAKQVQKIQSEVEKQNQKNREKGYDVAHERAQKDTVNKALAEARKSPGPVKRKVNSLDPAKVEAIRQLRGRGHRSSQRSRSQPDDEDEGEWEDEDEEEVIGGDEEMEIEDSSEEEVDYPGTPLTEKQCLFCAREGDSLDNNMQHMTVEHSFYIPDVEYLADLEGLIRYLGEKVGGAFFCLYCNEKGRTFYSLEAAQGHMRDKGHTKMLMEGEAMLEYADFYDFRKSYPDYQAEGAAGGEEEEEEPVEKEELRVTDDETQLVLPSGSRIGHRALQRYWRQNLIPSMSHRTSGREAVGRLMAQYKALGWKGDYGEAAQKKVRDMQFVQKLKSKQRMQMGVRSNKFQTHFRPQVVF</sequence>
<feature type="compositionally biased region" description="Basic residues" evidence="15">
    <location>
        <begin position="428"/>
        <end position="437"/>
    </location>
</feature>
<feature type="compositionally biased region" description="Basic and acidic residues" evidence="15">
    <location>
        <begin position="370"/>
        <end position="405"/>
    </location>
</feature>
<feature type="compositionally biased region" description="Acidic residues" evidence="15">
    <location>
        <begin position="178"/>
        <end position="211"/>
    </location>
</feature>
<keyword evidence="6" id="KW-0677">Repeat</keyword>
<evidence type="ECO:0000256" key="5">
    <source>
        <dbReference type="ARBA" id="ARBA00022723"/>
    </source>
</evidence>
<dbReference type="GO" id="GO:0005737">
    <property type="term" value="C:cytoplasm"/>
    <property type="evidence" value="ECO:0007669"/>
    <property type="project" value="UniProtKB-SubCell"/>
</dbReference>
<dbReference type="AlphaFoldDB" id="A0A9J7LW25"/>
<feature type="compositionally biased region" description="Acidic residues" evidence="15">
    <location>
        <begin position="444"/>
        <end position="477"/>
    </location>
</feature>
<dbReference type="Pfam" id="PF12756">
    <property type="entry name" value="zf-C2H2_2"/>
    <property type="match status" value="2"/>
</dbReference>
<keyword evidence="17" id="KW-1185">Reference proteome</keyword>
<evidence type="ECO:0000256" key="15">
    <source>
        <dbReference type="SAM" id="MobiDB-lite"/>
    </source>
</evidence>
<keyword evidence="5" id="KW-0479">Metal-binding</keyword>
<evidence type="ECO:0000256" key="1">
    <source>
        <dbReference type="ARBA" id="ARBA00004123"/>
    </source>
</evidence>
<feature type="region of interest" description="Disordered" evidence="15">
    <location>
        <begin position="104"/>
        <end position="214"/>
    </location>
</feature>
<feature type="compositionally biased region" description="Basic and acidic residues" evidence="15">
    <location>
        <begin position="104"/>
        <end position="139"/>
    </location>
</feature>
<dbReference type="Pfam" id="PF12171">
    <property type="entry name" value="zf-C2H2_jaz"/>
    <property type="match status" value="2"/>
</dbReference>
<dbReference type="SMART" id="SM00451">
    <property type="entry name" value="ZnF_U1"/>
    <property type="match status" value="5"/>
</dbReference>
<feature type="domain" description="C2H2-type" evidence="16">
    <location>
        <begin position="67"/>
        <end position="96"/>
    </location>
</feature>
<dbReference type="PANTHER" id="PTHR13182:SF8">
    <property type="entry name" value="CYTOPLASMIC 60S SUBUNIT BIOGENESIS FACTOR ZNF622"/>
    <property type="match status" value="1"/>
</dbReference>
<feature type="compositionally biased region" description="Acidic residues" evidence="15">
    <location>
        <begin position="598"/>
        <end position="607"/>
    </location>
</feature>
<reference evidence="17" key="1">
    <citation type="journal article" date="2020" name="Nat. Ecol. Evol.">
        <title>Deeply conserved synteny resolves early events in vertebrate evolution.</title>
        <authorList>
            <person name="Simakov O."/>
            <person name="Marletaz F."/>
            <person name="Yue J.X."/>
            <person name="O'Connell B."/>
            <person name="Jenkins J."/>
            <person name="Brandt A."/>
            <person name="Calef R."/>
            <person name="Tung C.H."/>
            <person name="Huang T.K."/>
            <person name="Schmutz J."/>
            <person name="Satoh N."/>
            <person name="Yu J.K."/>
            <person name="Putnam N.H."/>
            <person name="Green R.E."/>
            <person name="Rokhsar D.S."/>
        </authorList>
    </citation>
    <scope>NUCLEOTIDE SEQUENCE [LARGE SCALE GENOMIC DNA]</scope>
    <source>
        <strain evidence="17">S238N-H82</strain>
    </source>
</reference>
<dbReference type="InterPro" id="IPR022755">
    <property type="entry name" value="Znf_C2H2_jaz"/>
</dbReference>
<keyword evidence="4" id="KW-0690">Ribosome biogenesis</keyword>
<evidence type="ECO:0000256" key="4">
    <source>
        <dbReference type="ARBA" id="ARBA00022517"/>
    </source>
</evidence>
<evidence type="ECO:0000256" key="6">
    <source>
        <dbReference type="ARBA" id="ARBA00022737"/>
    </source>
</evidence>
<dbReference type="GeneID" id="118424898"/>
<keyword evidence="8" id="KW-0862">Zinc</keyword>
<dbReference type="InterPro" id="IPR036236">
    <property type="entry name" value="Znf_C2H2_sf"/>
</dbReference>
<feature type="domain" description="C2H2-type" evidence="16">
    <location>
        <begin position="333"/>
        <end position="362"/>
    </location>
</feature>
<feature type="region of interest" description="Disordered" evidence="15">
    <location>
        <begin position="592"/>
        <end position="614"/>
    </location>
</feature>
<dbReference type="RefSeq" id="XP_035689598.1">
    <property type="nucleotide sequence ID" value="XM_035833705.1"/>
</dbReference>
<evidence type="ECO:0000256" key="10">
    <source>
        <dbReference type="ARBA" id="ARBA00034126"/>
    </source>
</evidence>
<organism evidence="17 18">
    <name type="scientific">Branchiostoma floridae</name>
    <name type="common">Florida lancelet</name>
    <name type="synonym">Amphioxus</name>
    <dbReference type="NCBI Taxonomy" id="7739"/>
    <lineage>
        <taxon>Eukaryota</taxon>
        <taxon>Metazoa</taxon>
        <taxon>Chordata</taxon>
        <taxon>Cephalochordata</taxon>
        <taxon>Leptocardii</taxon>
        <taxon>Amphioxiformes</taxon>
        <taxon>Branchiostomatidae</taxon>
        <taxon>Branchiostoma</taxon>
    </lineage>
</organism>
<dbReference type="KEGG" id="bfo:118424898"/>
<evidence type="ECO:0000256" key="9">
    <source>
        <dbReference type="ARBA" id="ARBA00023242"/>
    </source>
</evidence>
<comment type="function">
    <text evidence="11">Pre-60S-associated cytoplasmic factor involved in the cytoplasmic maturation of the 60S subunit.</text>
</comment>
<evidence type="ECO:0000313" key="17">
    <source>
        <dbReference type="Proteomes" id="UP000001554"/>
    </source>
</evidence>
<dbReference type="PROSITE" id="PS50157">
    <property type="entry name" value="ZINC_FINGER_C2H2_2"/>
    <property type="match status" value="2"/>
</dbReference>
<dbReference type="Gene3D" id="3.30.160.60">
    <property type="entry name" value="Classic Zinc Finger"/>
    <property type="match status" value="2"/>
</dbReference>
<dbReference type="GO" id="GO:0042273">
    <property type="term" value="P:ribosomal large subunit biogenesis"/>
    <property type="evidence" value="ECO:0000318"/>
    <property type="project" value="GO_Central"/>
</dbReference>
<dbReference type="OrthoDB" id="19329at2759"/>
<dbReference type="SMART" id="SM00355">
    <property type="entry name" value="ZnF_C2H2"/>
    <property type="match status" value="7"/>
</dbReference>
<dbReference type="GO" id="GO:0008270">
    <property type="term" value="F:zinc ion binding"/>
    <property type="evidence" value="ECO:0007669"/>
    <property type="project" value="UniProtKB-KW"/>
</dbReference>
<feature type="compositionally biased region" description="Basic residues" evidence="15">
    <location>
        <begin position="162"/>
        <end position="171"/>
    </location>
</feature>
<gene>
    <name evidence="18" type="primary">LOC118424898</name>
</gene>
<protein>
    <recommendedName>
        <fullName evidence="12">Cytoplasmic 60S subunit biogenesis factor ZNF622</fullName>
    </recommendedName>
    <alternativeName>
        <fullName evidence="13">Zinc finger protein 622</fullName>
    </alternativeName>
</protein>
<dbReference type="InterPro" id="IPR013087">
    <property type="entry name" value="Znf_C2H2_type"/>
</dbReference>
<dbReference type="InterPro" id="IPR041661">
    <property type="entry name" value="ZN622/Rei1/Reh1_Znf-C2H2"/>
</dbReference>
<evidence type="ECO:0000256" key="11">
    <source>
        <dbReference type="ARBA" id="ARBA00059765"/>
    </source>
</evidence>
<evidence type="ECO:0000259" key="16">
    <source>
        <dbReference type="PROSITE" id="PS50157"/>
    </source>
</evidence>
<dbReference type="Proteomes" id="UP000001554">
    <property type="component" value="Chromosome 10"/>
</dbReference>
<comment type="subcellular location">
    <subcellularLocation>
        <location evidence="2">Cytoplasm</location>
    </subcellularLocation>
    <subcellularLocation>
        <location evidence="1">Nucleus</location>
    </subcellularLocation>
</comment>
<dbReference type="SUPFAM" id="SSF57667">
    <property type="entry name" value="beta-beta-alpha zinc fingers"/>
    <property type="match status" value="5"/>
</dbReference>
<dbReference type="GO" id="GO:0005634">
    <property type="term" value="C:nucleus"/>
    <property type="evidence" value="ECO:0007669"/>
    <property type="project" value="UniProtKB-SubCell"/>
</dbReference>
<dbReference type="FunFam" id="3.30.160.60:FF:000915">
    <property type="entry name" value="Zinc finger protein 622"/>
    <property type="match status" value="2"/>
</dbReference>
<keyword evidence="7 14" id="KW-0863">Zinc-finger</keyword>
<evidence type="ECO:0000313" key="18">
    <source>
        <dbReference type="RefSeq" id="XP_035689598.1"/>
    </source>
</evidence>
<evidence type="ECO:0000256" key="7">
    <source>
        <dbReference type="ARBA" id="ARBA00022771"/>
    </source>
</evidence>
<dbReference type="GO" id="GO:0003676">
    <property type="term" value="F:nucleic acid binding"/>
    <property type="evidence" value="ECO:0007669"/>
    <property type="project" value="InterPro"/>
</dbReference>
<dbReference type="InterPro" id="IPR040025">
    <property type="entry name" value="Znf622/Rei1/Reh1"/>
</dbReference>
<dbReference type="InterPro" id="IPR003604">
    <property type="entry name" value="Matrin/U1-like-C_Znf_C2H2"/>
</dbReference>
<evidence type="ECO:0000256" key="14">
    <source>
        <dbReference type="PROSITE-ProRule" id="PRU00042"/>
    </source>
</evidence>
<reference evidence="18" key="2">
    <citation type="submission" date="2025-08" db="UniProtKB">
        <authorList>
            <consortium name="RefSeq"/>
        </authorList>
    </citation>
    <scope>IDENTIFICATION</scope>
    <source>
        <strain evidence="18">S238N-H82</strain>
        <tissue evidence="18">Testes</tissue>
    </source>
</reference>